<feature type="transmembrane region" description="Helical" evidence="6">
    <location>
        <begin position="292"/>
        <end position="314"/>
    </location>
</feature>
<evidence type="ECO:0000259" key="7">
    <source>
        <dbReference type="PROSITE" id="PS50156"/>
    </source>
</evidence>
<evidence type="ECO:0000256" key="6">
    <source>
        <dbReference type="SAM" id="Phobius"/>
    </source>
</evidence>
<keyword evidence="2" id="KW-1003">Cell membrane</keyword>
<dbReference type="AlphaFoldDB" id="A0A6B8RR11"/>
<feature type="transmembrane region" description="Helical" evidence="6">
    <location>
        <begin position="23"/>
        <end position="42"/>
    </location>
</feature>
<evidence type="ECO:0000256" key="1">
    <source>
        <dbReference type="ARBA" id="ARBA00004651"/>
    </source>
</evidence>
<feature type="transmembrane region" description="Helical" evidence="6">
    <location>
        <begin position="567"/>
        <end position="587"/>
    </location>
</feature>
<proteinExistence type="predicted"/>
<feature type="transmembrane region" description="Helical" evidence="6">
    <location>
        <begin position="679"/>
        <end position="697"/>
    </location>
</feature>
<feature type="transmembrane region" description="Helical" evidence="6">
    <location>
        <begin position="704"/>
        <end position="724"/>
    </location>
</feature>
<evidence type="ECO:0000256" key="4">
    <source>
        <dbReference type="ARBA" id="ARBA00022989"/>
    </source>
</evidence>
<feature type="transmembrane region" description="Helical" evidence="6">
    <location>
        <begin position="198"/>
        <end position="216"/>
    </location>
</feature>
<feature type="transmembrane region" description="Helical" evidence="6">
    <location>
        <begin position="252"/>
        <end position="272"/>
    </location>
</feature>
<evidence type="ECO:0000313" key="8">
    <source>
        <dbReference type="EMBL" id="QGQ97826.1"/>
    </source>
</evidence>
<keyword evidence="9" id="KW-1185">Reference proteome</keyword>
<name>A0A6B8RR11_9BACL</name>
<dbReference type="SUPFAM" id="SSF82866">
    <property type="entry name" value="Multidrug efflux transporter AcrB transmembrane domain"/>
    <property type="match status" value="2"/>
</dbReference>
<evidence type="ECO:0000313" key="9">
    <source>
        <dbReference type="Proteomes" id="UP000426246"/>
    </source>
</evidence>
<sequence length="754" mass="82946">MIVMRETAEKGFFWQWGKSMFRLRWMIVSIWIVLFICLAFFAQKAPALLKDNGFTPKGSDSDLGLIQLQQKLDYPASTFTLIYQSENLKLSEPEASAQILDSLNDLRKLPYVMDVALVQASRLPIEHFEHVSSNLKQENVQAVNVFVQLNGDQALDHYADIKALIHAPTGMQVSLTGGTAILFDMQDASKKDIVKSEVIGLPIAVVVLLIIFGTVLGAILPLIVGLMSVTVTLGITYFIAQSVSLSNFLPNIVTMLGLAVGIDYALFLVSRFREELKTQATIEDAVAMTSQTAGKSIFFSGVAVLIGLFGMLFIDLSIYRSLCLGGVIVVSVSVLVAETLLLALLSLFGTRINALRVIPSRFRRKEASHFWEKIAYGVMKRPVTIIVVMGAILLFFTYPVGQMKLGMPDSGVLPPSYESRAGTDLLNQAFDAREMNPIQIYVENDQSVWDEATIERIQAYINQLNQLTGVKAVKSYLSEFKDLTSAGMAAQFKSSGLKDQIVSSRLAKENSAVIIVQPEYDPEDSQTDRLVKDIRELNTGALKTMVTGGTAYRVDMLQRIRDGIPKVVGFVMIVTYLILLMAFRSILLPLKAVLMNLLSLGASMGIVVTVFQKGFLADLLHITSIGYVSATLPVIIFCVVFGISMDYEVFLISRIAEEYEKTGDNEVSTAEGLKKTGSLITSAAFILIVVVGAFIFTDIEIIKALGLGLTLAVLIDATLIRILIVPSLMKLLGRANWWAPQWIKGKSKVKQVTK</sequence>
<dbReference type="InterPro" id="IPR000731">
    <property type="entry name" value="SSD"/>
</dbReference>
<feature type="transmembrane region" description="Helical" evidence="6">
    <location>
        <begin position="383"/>
        <end position="401"/>
    </location>
</feature>
<feature type="transmembrane region" description="Helical" evidence="6">
    <location>
        <begin position="593"/>
        <end position="612"/>
    </location>
</feature>
<keyword evidence="4 6" id="KW-1133">Transmembrane helix</keyword>
<feature type="transmembrane region" description="Helical" evidence="6">
    <location>
        <begin position="222"/>
        <end position="240"/>
    </location>
</feature>
<feature type="transmembrane region" description="Helical" evidence="6">
    <location>
        <begin position="321"/>
        <end position="348"/>
    </location>
</feature>
<dbReference type="PROSITE" id="PS50156">
    <property type="entry name" value="SSD"/>
    <property type="match status" value="1"/>
</dbReference>
<dbReference type="GO" id="GO:0005886">
    <property type="term" value="C:plasma membrane"/>
    <property type="evidence" value="ECO:0007669"/>
    <property type="project" value="UniProtKB-SubCell"/>
</dbReference>
<dbReference type="Pfam" id="PF03176">
    <property type="entry name" value="MMPL"/>
    <property type="match status" value="2"/>
</dbReference>
<dbReference type="InterPro" id="IPR004869">
    <property type="entry name" value="MMPL_dom"/>
</dbReference>
<evidence type="ECO:0000256" key="3">
    <source>
        <dbReference type="ARBA" id="ARBA00022692"/>
    </source>
</evidence>
<keyword evidence="5 6" id="KW-0472">Membrane</keyword>
<evidence type="ECO:0000256" key="5">
    <source>
        <dbReference type="ARBA" id="ARBA00023136"/>
    </source>
</evidence>
<dbReference type="PANTHER" id="PTHR33406">
    <property type="entry name" value="MEMBRANE PROTEIN MJ1562-RELATED"/>
    <property type="match status" value="1"/>
</dbReference>
<dbReference type="KEGG" id="ppsc:EHS13_24520"/>
<dbReference type="EMBL" id="CP034235">
    <property type="protein sequence ID" value="QGQ97826.1"/>
    <property type="molecule type" value="Genomic_DNA"/>
</dbReference>
<protein>
    <submittedName>
        <fullName evidence="8">MMPL family transporter</fullName>
    </submittedName>
</protein>
<accession>A0A6B8RR11</accession>
<evidence type="ECO:0000256" key="2">
    <source>
        <dbReference type="ARBA" id="ARBA00022475"/>
    </source>
</evidence>
<reference evidence="9" key="1">
    <citation type="submission" date="2018-11" db="EMBL/GenBank/DDBJ databases">
        <title>Complete genome sequence of Paenibacillus sp. ML311-T8.</title>
        <authorList>
            <person name="Nam Y.-D."/>
            <person name="Kang J."/>
            <person name="Chung W.-H."/>
            <person name="Park Y.S."/>
        </authorList>
    </citation>
    <scope>NUCLEOTIDE SEQUENCE [LARGE SCALE GENOMIC DNA]</scope>
    <source>
        <strain evidence="9">ML311-T8</strain>
    </source>
</reference>
<dbReference type="Gene3D" id="1.20.1640.10">
    <property type="entry name" value="Multidrug efflux transporter AcrB transmembrane domain"/>
    <property type="match status" value="2"/>
</dbReference>
<feature type="domain" description="SSD" evidence="7">
    <location>
        <begin position="218"/>
        <end position="347"/>
    </location>
</feature>
<keyword evidence="3 6" id="KW-0812">Transmembrane</keyword>
<dbReference type="PANTHER" id="PTHR33406:SF13">
    <property type="entry name" value="MEMBRANE PROTEIN YDFJ"/>
    <property type="match status" value="1"/>
</dbReference>
<feature type="transmembrane region" description="Helical" evidence="6">
    <location>
        <begin position="624"/>
        <end position="644"/>
    </location>
</feature>
<dbReference type="Proteomes" id="UP000426246">
    <property type="component" value="Chromosome"/>
</dbReference>
<gene>
    <name evidence="8" type="ORF">EHS13_24520</name>
</gene>
<organism evidence="8 9">
    <name type="scientific">Paenibacillus psychroresistens</name>
    <dbReference type="NCBI Taxonomy" id="1778678"/>
    <lineage>
        <taxon>Bacteria</taxon>
        <taxon>Bacillati</taxon>
        <taxon>Bacillota</taxon>
        <taxon>Bacilli</taxon>
        <taxon>Bacillales</taxon>
        <taxon>Paenibacillaceae</taxon>
        <taxon>Paenibacillus</taxon>
    </lineage>
</organism>
<comment type="subcellular location">
    <subcellularLocation>
        <location evidence="1">Cell membrane</location>
        <topology evidence="1">Multi-pass membrane protein</topology>
    </subcellularLocation>
</comment>
<dbReference type="OrthoDB" id="7051771at2"/>
<dbReference type="InterPro" id="IPR050545">
    <property type="entry name" value="Mycobact_MmpL"/>
</dbReference>